<protein>
    <submittedName>
        <fullName evidence="2">Uncharacterized protein</fullName>
    </submittedName>
</protein>
<evidence type="ECO:0000313" key="2">
    <source>
        <dbReference type="EMBL" id="KAK7359987.1"/>
    </source>
</evidence>
<keyword evidence="1" id="KW-1133">Transmembrane helix</keyword>
<keyword evidence="1" id="KW-0472">Membrane</keyword>
<name>A0AAN9R5G6_CANGL</name>
<keyword evidence="3" id="KW-1185">Reference proteome</keyword>
<organism evidence="2 3">
    <name type="scientific">Canavalia gladiata</name>
    <name type="common">Sword bean</name>
    <name type="synonym">Dolichos gladiatus</name>
    <dbReference type="NCBI Taxonomy" id="3824"/>
    <lineage>
        <taxon>Eukaryota</taxon>
        <taxon>Viridiplantae</taxon>
        <taxon>Streptophyta</taxon>
        <taxon>Embryophyta</taxon>
        <taxon>Tracheophyta</taxon>
        <taxon>Spermatophyta</taxon>
        <taxon>Magnoliopsida</taxon>
        <taxon>eudicotyledons</taxon>
        <taxon>Gunneridae</taxon>
        <taxon>Pentapetalae</taxon>
        <taxon>rosids</taxon>
        <taxon>fabids</taxon>
        <taxon>Fabales</taxon>
        <taxon>Fabaceae</taxon>
        <taxon>Papilionoideae</taxon>
        <taxon>50 kb inversion clade</taxon>
        <taxon>NPAAA clade</taxon>
        <taxon>indigoferoid/millettioid clade</taxon>
        <taxon>Phaseoleae</taxon>
        <taxon>Canavalia</taxon>
    </lineage>
</organism>
<gene>
    <name evidence="2" type="ORF">VNO77_01959</name>
</gene>
<comment type="caution">
    <text evidence="2">The sequence shown here is derived from an EMBL/GenBank/DDBJ whole genome shotgun (WGS) entry which is preliminary data.</text>
</comment>
<reference evidence="2 3" key="1">
    <citation type="submission" date="2024-01" db="EMBL/GenBank/DDBJ databases">
        <title>The genomes of 5 underutilized Papilionoideae crops provide insights into root nodulation and disease resistanc.</title>
        <authorList>
            <person name="Jiang F."/>
        </authorList>
    </citation>
    <scope>NUCLEOTIDE SEQUENCE [LARGE SCALE GENOMIC DNA]</scope>
    <source>
        <strain evidence="2">LVBAO_FW01</strain>
        <tissue evidence="2">Leaves</tissue>
    </source>
</reference>
<keyword evidence="1" id="KW-0812">Transmembrane</keyword>
<feature type="transmembrane region" description="Helical" evidence="1">
    <location>
        <begin position="20"/>
        <end position="43"/>
    </location>
</feature>
<evidence type="ECO:0000256" key="1">
    <source>
        <dbReference type="SAM" id="Phobius"/>
    </source>
</evidence>
<accession>A0AAN9R5G6</accession>
<proteinExistence type="predicted"/>
<dbReference type="AlphaFoldDB" id="A0AAN9R5G6"/>
<sequence length="90" mass="9577">MVVVGGTYPGGRSYRGFYKVLLVTSSIAVGGYATIGVVLVVAFPPMHHTCIRVNVNSCGTTPRCTTLVPLRDVSGVPPITCCEDYGSVWR</sequence>
<dbReference type="Proteomes" id="UP001367508">
    <property type="component" value="Unassembled WGS sequence"/>
</dbReference>
<evidence type="ECO:0000313" key="3">
    <source>
        <dbReference type="Proteomes" id="UP001367508"/>
    </source>
</evidence>
<dbReference type="EMBL" id="JAYMYQ010000001">
    <property type="protein sequence ID" value="KAK7359987.1"/>
    <property type="molecule type" value="Genomic_DNA"/>
</dbReference>